<dbReference type="SUPFAM" id="SSF56112">
    <property type="entry name" value="Protein kinase-like (PK-like)"/>
    <property type="match status" value="1"/>
</dbReference>
<dbReference type="Gene3D" id="3.30.40.10">
    <property type="entry name" value="Zinc/RING finger domain, C3HC4 (zinc finger)"/>
    <property type="match status" value="1"/>
</dbReference>
<dbReference type="GO" id="GO:0006897">
    <property type="term" value="P:endocytosis"/>
    <property type="evidence" value="ECO:0007669"/>
    <property type="project" value="TreeGrafter"/>
</dbReference>
<name>A0A6C0AK73_9ZZZZ</name>
<dbReference type="AlphaFoldDB" id="A0A6C0AK73"/>
<dbReference type="Gene3D" id="1.10.1070.11">
    <property type="entry name" value="Phosphatidylinositol 3-/4-kinase, catalytic domain"/>
    <property type="match status" value="1"/>
</dbReference>
<organism evidence="8">
    <name type="scientific">viral metagenome</name>
    <dbReference type="NCBI Taxonomy" id="1070528"/>
    <lineage>
        <taxon>unclassified sequences</taxon>
        <taxon>metagenomes</taxon>
        <taxon>organismal metagenomes</taxon>
    </lineage>
</organism>
<dbReference type="InterPro" id="IPR017455">
    <property type="entry name" value="Znf_FYVE-rel"/>
</dbReference>
<dbReference type="Gene3D" id="1.25.40.70">
    <property type="entry name" value="Phosphatidylinositol 3-kinase, accessory domain (PIK)"/>
    <property type="match status" value="1"/>
</dbReference>
<dbReference type="PROSITE" id="PS00916">
    <property type="entry name" value="PI3_4_KINASE_2"/>
    <property type="match status" value="1"/>
</dbReference>
<keyword evidence="1" id="KW-0808">Transferase</keyword>
<dbReference type="Pfam" id="PF01363">
    <property type="entry name" value="FYVE"/>
    <property type="match status" value="1"/>
</dbReference>
<evidence type="ECO:0000259" key="6">
    <source>
        <dbReference type="PROSITE" id="PS50178"/>
    </source>
</evidence>
<dbReference type="InterPro" id="IPR015433">
    <property type="entry name" value="PI3/4_kinase"/>
</dbReference>
<dbReference type="EMBL" id="MN740676">
    <property type="protein sequence ID" value="QHS80227.1"/>
    <property type="molecule type" value="Genomic_DNA"/>
</dbReference>
<keyword evidence="5" id="KW-0862">Zinc</keyword>
<proteinExistence type="predicted"/>
<dbReference type="GO" id="GO:0008270">
    <property type="term" value="F:zinc ion binding"/>
    <property type="evidence" value="ECO:0007669"/>
    <property type="project" value="UniProtKB-KW"/>
</dbReference>
<dbReference type="InterPro" id="IPR018936">
    <property type="entry name" value="PI3/4_kinase_CS"/>
</dbReference>
<evidence type="ECO:0000256" key="2">
    <source>
        <dbReference type="ARBA" id="ARBA00022723"/>
    </source>
</evidence>
<keyword evidence="3" id="KW-0863">Zinc-finger</keyword>
<dbReference type="GO" id="GO:0000407">
    <property type="term" value="C:phagophore assembly site"/>
    <property type="evidence" value="ECO:0007669"/>
    <property type="project" value="TreeGrafter"/>
</dbReference>
<evidence type="ECO:0000256" key="3">
    <source>
        <dbReference type="ARBA" id="ARBA00022771"/>
    </source>
</evidence>
<dbReference type="InterPro" id="IPR000306">
    <property type="entry name" value="Znf_FYVE"/>
</dbReference>
<dbReference type="SUPFAM" id="SSF57903">
    <property type="entry name" value="FYVE/PHD zinc finger"/>
    <property type="match status" value="1"/>
</dbReference>
<evidence type="ECO:0000259" key="7">
    <source>
        <dbReference type="PROSITE" id="PS50290"/>
    </source>
</evidence>
<feature type="domain" description="PI3K/PI4K catalytic" evidence="7">
    <location>
        <begin position="397"/>
        <end position="661"/>
    </location>
</feature>
<dbReference type="GO" id="GO:0005768">
    <property type="term" value="C:endosome"/>
    <property type="evidence" value="ECO:0007669"/>
    <property type="project" value="TreeGrafter"/>
</dbReference>
<dbReference type="GO" id="GO:0016303">
    <property type="term" value="F:1-phosphatidylinositol-3-kinase activity"/>
    <property type="evidence" value="ECO:0007669"/>
    <property type="project" value="TreeGrafter"/>
</dbReference>
<accession>A0A6C0AK73</accession>
<dbReference type="InterPro" id="IPR011011">
    <property type="entry name" value="Znf_FYVE_PHD"/>
</dbReference>
<dbReference type="InterPro" id="IPR013083">
    <property type="entry name" value="Znf_RING/FYVE/PHD"/>
</dbReference>
<dbReference type="GO" id="GO:0000045">
    <property type="term" value="P:autophagosome assembly"/>
    <property type="evidence" value="ECO:0007669"/>
    <property type="project" value="TreeGrafter"/>
</dbReference>
<dbReference type="InterPro" id="IPR042236">
    <property type="entry name" value="PI3K_accessory_sf"/>
</dbReference>
<dbReference type="GO" id="GO:0034272">
    <property type="term" value="C:phosphatidylinositol 3-kinase complex, class III, type II"/>
    <property type="evidence" value="ECO:0007669"/>
    <property type="project" value="TreeGrafter"/>
</dbReference>
<evidence type="ECO:0000256" key="5">
    <source>
        <dbReference type="ARBA" id="ARBA00022833"/>
    </source>
</evidence>
<feature type="domain" description="FYVE-type" evidence="6">
    <location>
        <begin position="39"/>
        <end position="116"/>
    </location>
</feature>
<keyword evidence="4" id="KW-0418">Kinase</keyword>
<dbReference type="SMART" id="SM00064">
    <property type="entry name" value="FYVE"/>
    <property type="match status" value="1"/>
</dbReference>
<dbReference type="GO" id="GO:0034271">
    <property type="term" value="C:phosphatidylinositol 3-kinase complex, class III, type I"/>
    <property type="evidence" value="ECO:0007669"/>
    <property type="project" value="TreeGrafter"/>
</dbReference>
<reference evidence="8" key="1">
    <citation type="journal article" date="2020" name="Nature">
        <title>Giant virus diversity and host interactions through global metagenomics.</title>
        <authorList>
            <person name="Schulz F."/>
            <person name="Roux S."/>
            <person name="Paez-Espino D."/>
            <person name="Jungbluth S."/>
            <person name="Walsh D.A."/>
            <person name="Denef V.J."/>
            <person name="McMahon K.D."/>
            <person name="Konstantinidis K.T."/>
            <person name="Eloe-Fadrosh E.A."/>
            <person name="Kyrpides N.C."/>
            <person name="Woyke T."/>
        </authorList>
    </citation>
    <scope>NUCLEOTIDE SEQUENCE</scope>
    <source>
        <strain evidence="8">GVMAG-S-1039698-54</strain>
    </source>
</reference>
<dbReference type="InterPro" id="IPR036940">
    <property type="entry name" value="PI3/4_kinase_cat_sf"/>
</dbReference>
<evidence type="ECO:0000313" key="8">
    <source>
        <dbReference type="EMBL" id="QHS80227.1"/>
    </source>
</evidence>
<dbReference type="Gene3D" id="3.30.1010.10">
    <property type="entry name" value="Phosphatidylinositol 3-kinase Catalytic Subunit, Chain A, domain 4"/>
    <property type="match status" value="1"/>
</dbReference>
<protein>
    <recommendedName>
        <fullName evidence="9">FYVE-type domain-containing protein</fullName>
    </recommendedName>
</protein>
<dbReference type="InterPro" id="IPR000403">
    <property type="entry name" value="PI3/4_kinase_cat_dom"/>
</dbReference>
<dbReference type="GO" id="GO:0005777">
    <property type="term" value="C:peroxisome"/>
    <property type="evidence" value="ECO:0007669"/>
    <property type="project" value="TreeGrafter"/>
</dbReference>
<dbReference type="PROSITE" id="PS50290">
    <property type="entry name" value="PI3_4_KINASE_3"/>
    <property type="match status" value="1"/>
</dbReference>
<dbReference type="PROSITE" id="PS50178">
    <property type="entry name" value="ZF_FYVE"/>
    <property type="match status" value="1"/>
</dbReference>
<dbReference type="SMART" id="SM00146">
    <property type="entry name" value="PI3Kc"/>
    <property type="match status" value="1"/>
</dbReference>
<dbReference type="PANTHER" id="PTHR10048">
    <property type="entry name" value="PHOSPHATIDYLINOSITOL KINASE"/>
    <property type="match status" value="1"/>
</dbReference>
<dbReference type="GO" id="GO:0048015">
    <property type="term" value="P:phosphatidylinositol-mediated signaling"/>
    <property type="evidence" value="ECO:0007669"/>
    <property type="project" value="TreeGrafter"/>
</dbReference>
<keyword evidence="2" id="KW-0479">Metal-binding</keyword>
<evidence type="ECO:0008006" key="9">
    <source>
        <dbReference type="Google" id="ProtNLM"/>
    </source>
</evidence>
<evidence type="ECO:0000256" key="4">
    <source>
        <dbReference type="ARBA" id="ARBA00022777"/>
    </source>
</evidence>
<dbReference type="InterPro" id="IPR011009">
    <property type="entry name" value="Kinase-like_dom_sf"/>
</dbReference>
<dbReference type="Pfam" id="PF00454">
    <property type="entry name" value="PI3_PI4_kinase"/>
    <property type="match status" value="1"/>
</dbReference>
<sequence>MNDNYENYDNMSMSMMLETRKQIFDTSIPKISPSIWIPSNNITHCYGCSTQFTMWNRKHHCRICGRIFCNACTTSRGRISSLVNITTPPNKSFSLSNLLEKNEDKRMCEGCKKKTDFINKSSEDIYIFANLPIVIVDFYKLRLVCKKWCKSINTIISFYKGIQYKLPSQKFSKLERTILWTHRKEFSGHYHLMTRCMSSITQSYDISNVDKIIDYYRGHGQLYTCKELGCKRNCSSVPKIEEILELTYRKNVMANRNARIWIINELKKRTSYENKNNMPWLVKIAREYNDIGSESIIPNCVIDIQLTFAFYYECKFQMLDPYIEKKLYPLFNRFYNLLDKETRMELEKCDNFIQFINSHVKNNVNINDFHQKIIRWFDKYKYVLLPWNPEIKCINILTEGITIIRSSTKPWKIPLLVIDDEKQRIVNLLVKLEDVRKDKLTMIVASWIERICDDYVNIKKYDVFPIDTDTGWIEMVDHTSTLYDIKHKYQSSLLNFIMDLNPNYTVKQLREKFVTTCVSSCVLCYVLGVGDRHMENILVTKDGELLHIDFSYLLGDDPKHVQVEMKITEDMLDMLGGSGSITFNQFKNKCKEAYKLIRRRSSLWYILLTYLSFSRPGIKNYQNDFLTIKNHVIERLIPGENEEEASMQIINIVERSTKSDWGDQLSEWTHELSNHAKSFTNVMKSTIFTMD</sequence>
<dbReference type="PANTHER" id="PTHR10048:SF7">
    <property type="entry name" value="PHOSPHATIDYLINOSITOL 3-KINASE CATALYTIC SUBUNIT TYPE 3"/>
    <property type="match status" value="1"/>
</dbReference>
<evidence type="ECO:0000256" key="1">
    <source>
        <dbReference type="ARBA" id="ARBA00022679"/>
    </source>
</evidence>